<evidence type="ECO:0000256" key="2">
    <source>
        <dbReference type="ARBA" id="ARBA00022475"/>
    </source>
</evidence>
<feature type="transmembrane region" description="Helical" evidence="7">
    <location>
        <begin position="340"/>
        <end position="359"/>
    </location>
</feature>
<keyword evidence="5 7" id="KW-1133">Transmembrane helix</keyword>
<dbReference type="OrthoDB" id="9790209at2"/>
<dbReference type="EMBL" id="FNQM01000004">
    <property type="protein sequence ID" value="SEA33029.1"/>
    <property type="molecule type" value="Genomic_DNA"/>
</dbReference>
<reference evidence="9 10" key="1">
    <citation type="submission" date="2016-10" db="EMBL/GenBank/DDBJ databases">
        <authorList>
            <person name="de Groot N.N."/>
        </authorList>
    </citation>
    <scope>NUCLEOTIDE SEQUENCE [LARGE SCALE GENOMIC DNA]</scope>
    <source>
        <strain evidence="9 10">DSM 15345</strain>
    </source>
</reference>
<dbReference type="PANTHER" id="PTHR33362:SF5">
    <property type="entry name" value="C4-DICARBOXYLATE TRAP TRANSPORTER LARGE PERMEASE PROTEIN DCTM"/>
    <property type="match status" value="1"/>
</dbReference>
<comment type="function">
    <text evidence="7">Part of the tripartite ATP-independent periplasmic (TRAP) transport system.</text>
</comment>
<organism evidence="9 10">
    <name type="scientific">Rubrimonas cliftonensis</name>
    <dbReference type="NCBI Taxonomy" id="89524"/>
    <lineage>
        <taxon>Bacteria</taxon>
        <taxon>Pseudomonadati</taxon>
        <taxon>Pseudomonadota</taxon>
        <taxon>Alphaproteobacteria</taxon>
        <taxon>Rhodobacterales</taxon>
        <taxon>Paracoccaceae</taxon>
        <taxon>Rubrimonas</taxon>
    </lineage>
</organism>
<dbReference type="GO" id="GO:0022857">
    <property type="term" value="F:transmembrane transporter activity"/>
    <property type="evidence" value="ECO:0007669"/>
    <property type="project" value="UniProtKB-UniRule"/>
</dbReference>
<accession>A0A1H4AAL6</accession>
<feature type="transmembrane region" description="Helical" evidence="7">
    <location>
        <begin position="278"/>
        <end position="299"/>
    </location>
</feature>
<dbReference type="NCBIfam" id="TIGR00786">
    <property type="entry name" value="dctM"/>
    <property type="match status" value="1"/>
</dbReference>
<evidence type="ECO:0000256" key="4">
    <source>
        <dbReference type="ARBA" id="ARBA00022692"/>
    </source>
</evidence>
<comment type="subcellular location">
    <subcellularLocation>
        <location evidence="1 7">Cell inner membrane</location>
        <topology evidence="1 7">Multi-pass membrane protein</topology>
    </subcellularLocation>
</comment>
<dbReference type="Pfam" id="PF06808">
    <property type="entry name" value="DctM"/>
    <property type="match status" value="1"/>
</dbReference>
<gene>
    <name evidence="9" type="ORF">SAMN05444370_104145</name>
</gene>
<dbReference type="InterPro" id="IPR004681">
    <property type="entry name" value="TRAP_DctM"/>
</dbReference>
<dbReference type="GO" id="GO:0005886">
    <property type="term" value="C:plasma membrane"/>
    <property type="evidence" value="ECO:0007669"/>
    <property type="project" value="UniProtKB-SubCell"/>
</dbReference>
<protein>
    <recommendedName>
        <fullName evidence="7">TRAP transporter large permease protein</fullName>
    </recommendedName>
</protein>
<dbReference type="Proteomes" id="UP000198703">
    <property type="component" value="Unassembled WGS sequence"/>
</dbReference>
<feature type="domain" description="TRAP C4-dicarboxylate transport system permease DctM subunit" evidence="8">
    <location>
        <begin position="11"/>
        <end position="424"/>
    </location>
</feature>
<evidence type="ECO:0000313" key="9">
    <source>
        <dbReference type="EMBL" id="SEA33029.1"/>
    </source>
</evidence>
<comment type="subunit">
    <text evidence="7">The complex comprises the extracytoplasmic solute receptor protein and the two transmembrane proteins.</text>
</comment>
<feature type="transmembrane region" description="Helical" evidence="7">
    <location>
        <begin position="248"/>
        <end position="266"/>
    </location>
</feature>
<feature type="transmembrane region" description="Helical" evidence="7">
    <location>
        <begin position="311"/>
        <end position="333"/>
    </location>
</feature>
<feature type="transmembrane region" description="Helical" evidence="7">
    <location>
        <begin position="407"/>
        <end position="428"/>
    </location>
</feature>
<keyword evidence="3 7" id="KW-0997">Cell inner membrane</keyword>
<evidence type="ECO:0000256" key="7">
    <source>
        <dbReference type="RuleBase" id="RU369079"/>
    </source>
</evidence>
<evidence type="ECO:0000256" key="6">
    <source>
        <dbReference type="ARBA" id="ARBA00023136"/>
    </source>
</evidence>
<evidence type="ECO:0000256" key="3">
    <source>
        <dbReference type="ARBA" id="ARBA00022519"/>
    </source>
</evidence>
<evidence type="ECO:0000313" key="10">
    <source>
        <dbReference type="Proteomes" id="UP000198703"/>
    </source>
</evidence>
<feature type="transmembrane region" description="Helical" evidence="7">
    <location>
        <begin position="365"/>
        <end position="387"/>
    </location>
</feature>
<keyword evidence="4 7" id="KW-0812">Transmembrane</keyword>
<name>A0A1H4AAL6_9RHOB</name>
<evidence type="ECO:0000256" key="5">
    <source>
        <dbReference type="ARBA" id="ARBA00022989"/>
    </source>
</evidence>
<keyword evidence="10" id="KW-1185">Reference proteome</keyword>
<dbReference type="InterPro" id="IPR010656">
    <property type="entry name" value="DctM"/>
</dbReference>
<proteinExistence type="inferred from homology"/>
<comment type="similarity">
    <text evidence="7">Belongs to the TRAP transporter large permease family.</text>
</comment>
<dbReference type="RefSeq" id="WP_093252044.1">
    <property type="nucleotide sequence ID" value="NZ_FNQM01000004.1"/>
</dbReference>
<feature type="transmembrane region" description="Helical" evidence="7">
    <location>
        <begin position="221"/>
        <end position="242"/>
    </location>
</feature>
<dbReference type="PIRSF" id="PIRSF006066">
    <property type="entry name" value="HI0050"/>
    <property type="match status" value="1"/>
</dbReference>
<keyword evidence="6 7" id="KW-0472">Membrane</keyword>
<feature type="transmembrane region" description="Helical" evidence="7">
    <location>
        <begin position="175"/>
        <end position="200"/>
    </location>
</feature>
<feature type="transmembrane region" description="Helical" evidence="7">
    <location>
        <begin position="140"/>
        <end position="163"/>
    </location>
</feature>
<keyword evidence="2" id="KW-1003">Cell membrane</keyword>
<dbReference type="PANTHER" id="PTHR33362">
    <property type="entry name" value="SIALIC ACID TRAP TRANSPORTER PERMEASE PROTEIN SIAT-RELATED"/>
    <property type="match status" value="1"/>
</dbReference>
<keyword evidence="7" id="KW-0813">Transport</keyword>
<dbReference type="AlphaFoldDB" id="A0A1H4AAL6"/>
<feature type="transmembrane region" description="Helical" evidence="7">
    <location>
        <begin position="53"/>
        <end position="75"/>
    </location>
</feature>
<evidence type="ECO:0000256" key="1">
    <source>
        <dbReference type="ARBA" id="ARBA00004429"/>
    </source>
</evidence>
<evidence type="ECO:0000259" key="8">
    <source>
        <dbReference type="Pfam" id="PF06808"/>
    </source>
</evidence>
<sequence length="434" mass="45326">MIGATDALIGFALMLGMMFLGVPVAAALFLVAALGAAVWLGMPMLMAFGGNSWSVLNDFTLTSIPLFILLGEILLRSGMADRMYESLSDWVSRWPGGLLHTNVLASGVFAAVSGSSVATAATIGSVALPAMASRGYAPRMALGSIAAGATLGILIPPSINMIIYGAMTNTSIGRLFLAGVAPGLLMMALFLGWIALASRLNPEICGVPAPTRPLGERLRRLSGLAPPIVIFAVVMGGIYAGWATPTEAAALGVLAAVALAALARRLSVTMLHQAFEATVRLSAMILLILVAAQFLNFVIGVMGVPQAMTRLVAAMAGSPLEALLLLTLFYLVIGCFLETLSMMVATIPVVFPIVVHFGIDPVWFGVFLVILMEVALITPPIGMNLYVVQGVRGEGPISDVIRGAAPFVLVMLAMVALLIALPQLALWLPDRVFG</sequence>
<feature type="transmembrane region" description="Helical" evidence="7">
    <location>
        <begin position="12"/>
        <end position="41"/>
    </location>
</feature>
<dbReference type="STRING" id="89524.SAMN05444370_104145"/>